<dbReference type="GO" id="GO:0005576">
    <property type="term" value="C:extracellular region"/>
    <property type="evidence" value="ECO:0007669"/>
    <property type="project" value="TreeGrafter"/>
</dbReference>
<dbReference type="PANTHER" id="PTHR11177">
    <property type="entry name" value="CHITINASE"/>
    <property type="match status" value="1"/>
</dbReference>
<evidence type="ECO:0000256" key="5">
    <source>
        <dbReference type="RuleBase" id="RU000489"/>
    </source>
</evidence>
<dbReference type="AlphaFoldDB" id="A0A193PDE7"/>
<dbReference type="SUPFAM" id="SSF51445">
    <property type="entry name" value="(Trans)glycosidases"/>
    <property type="match status" value="1"/>
</dbReference>
<dbReference type="PROSITE" id="PS51910">
    <property type="entry name" value="GH18_2"/>
    <property type="match status" value="1"/>
</dbReference>
<dbReference type="InterPro" id="IPR001223">
    <property type="entry name" value="Glyco_hydro18_cat"/>
</dbReference>
<keyword evidence="1 8" id="KW-0732">Signal</keyword>
<dbReference type="FunFam" id="3.10.50.10:FF:000001">
    <property type="entry name" value="Chitinase 3-like 1"/>
    <property type="match status" value="1"/>
</dbReference>
<gene>
    <name evidence="10" type="primary">chi-III</name>
</gene>
<proteinExistence type="evidence at transcript level"/>
<dbReference type="EMBL" id="LC069028">
    <property type="protein sequence ID" value="BAV14502.1"/>
    <property type="molecule type" value="mRNA"/>
</dbReference>
<dbReference type="CDD" id="cd02872">
    <property type="entry name" value="GH18_chitolectin_chitotriosidase"/>
    <property type="match status" value="1"/>
</dbReference>
<dbReference type="Pfam" id="PF00704">
    <property type="entry name" value="Glyco_hydro_18"/>
    <property type="match status" value="1"/>
</dbReference>
<keyword evidence="3" id="KW-1015">Disulfide bond</keyword>
<evidence type="ECO:0000256" key="2">
    <source>
        <dbReference type="ARBA" id="ARBA00022801"/>
    </source>
</evidence>
<feature type="signal peptide" evidence="8">
    <location>
        <begin position="1"/>
        <end position="19"/>
    </location>
</feature>
<dbReference type="PROSITE" id="PS01095">
    <property type="entry name" value="GH18_1"/>
    <property type="match status" value="1"/>
</dbReference>
<feature type="region of interest" description="Disordered" evidence="7">
    <location>
        <begin position="408"/>
        <end position="464"/>
    </location>
</feature>
<dbReference type="GO" id="GO:0004568">
    <property type="term" value="F:chitinase activity"/>
    <property type="evidence" value="ECO:0007669"/>
    <property type="project" value="TreeGrafter"/>
</dbReference>
<dbReference type="GO" id="GO:0008061">
    <property type="term" value="F:chitin binding"/>
    <property type="evidence" value="ECO:0007669"/>
    <property type="project" value="InterPro"/>
</dbReference>
<evidence type="ECO:0000256" key="3">
    <source>
        <dbReference type="ARBA" id="ARBA00023157"/>
    </source>
</evidence>
<feature type="compositionally biased region" description="Basic residues" evidence="7">
    <location>
        <begin position="455"/>
        <end position="464"/>
    </location>
</feature>
<accession>A0A193PDE7</accession>
<feature type="compositionally biased region" description="Low complexity" evidence="7">
    <location>
        <begin position="408"/>
        <end position="454"/>
    </location>
</feature>
<dbReference type="InterPro" id="IPR001579">
    <property type="entry name" value="Glyco_hydro_18_chit_AS"/>
</dbReference>
<feature type="chain" id="PRO_5008260841" evidence="8">
    <location>
        <begin position="20"/>
        <end position="464"/>
    </location>
</feature>
<dbReference type="GO" id="GO:0005975">
    <property type="term" value="P:carbohydrate metabolic process"/>
    <property type="evidence" value="ECO:0007669"/>
    <property type="project" value="InterPro"/>
</dbReference>
<feature type="domain" description="GH18" evidence="9">
    <location>
        <begin position="23"/>
        <end position="397"/>
    </location>
</feature>
<dbReference type="SMART" id="SM00636">
    <property type="entry name" value="Glyco_18"/>
    <property type="match status" value="1"/>
</dbReference>
<evidence type="ECO:0000259" key="9">
    <source>
        <dbReference type="PROSITE" id="PS51910"/>
    </source>
</evidence>
<keyword evidence="2 5" id="KW-0378">Hydrolase</keyword>
<dbReference type="InterPro" id="IPR050314">
    <property type="entry name" value="Glycosyl_Hydrlase_18"/>
</dbReference>
<dbReference type="SUPFAM" id="SSF54556">
    <property type="entry name" value="Chitinase insertion domain"/>
    <property type="match status" value="1"/>
</dbReference>
<dbReference type="FunFam" id="3.20.20.80:FF:000007">
    <property type="entry name" value="Acidic mammalian chitinase"/>
    <property type="match status" value="1"/>
</dbReference>
<protein>
    <submittedName>
        <fullName evidence="10">Chitinase</fullName>
    </submittedName>
</protein>
<evidence type="ECO:0000313" key="10">
    <source>
        <dbReference type="EMBL" id="BAV14502.1"/>
    </source>
</evidence>
<evidence type="ECO:0000256" key="7">
    <source>
        <dbReference type="SAM" id="MobiDB-lite"/>
    </source>
</evidence>
<reference evidence="10" key="1">
    <citation type="journal article" date="2016" name="J. Struct. Biol.">
        <title>Molecular cloning and functional analysis of chitinases in the fresh water snail, Lymnaea stagnalis.</title>
        <authorList>
            <person name="Yonezawa M."/>
            <person name="Sakuda S."/>
            <person name="Yoshimura E."/>
            <person name="Suzuki M."/>
        </authorList>
    </citation>
    <scope>NUCLEOTIDE SEQUENCE</scope>
</reference>
<dbReference type="Gene3D" id="3.20.20.80">
    <property type="entry name" value="Glycosidases"/>
    <property type="match status" value="1"/>
</dbReference>
<dbReference type="InterPro" id="IPR029070">
    <property type="entry name" value="Chitinase_insertion_sf"/>
</dbReference>
<comment type="similarity">
    <text evidence="6">Belongs to the glycosyl hydrolase 18 family.</text>
</comment>
<keyword evidence="4 5" id="KW-0326">Glycosidase</keyword>
<evidence type="ECO:0000256" key="1">
    <source>
        <dbReference type="ARBA" id="ARBA00022729"/>
    </source>
</evidence>
<evidence type="ECO:0000256" key="8">
    <source>
        <dbReference type="SAM" id="SignalP"/>
    </source>
</evidence>
<dbReference type="InterPro" id="IPR017853">
    <property type="entry name" value="GH"/>
</dbReference>
<dbReference type="InterPro" id="IPR011583">
    <property type="entry name" value="Chitinase_II/V-like_cat"/>
</dbReference>
<organism evidence="10">
    <name type="scientific">Lymnaea stagnalis</name>
    <name type="common">Great pond snail</name>
    <name type="synonym">Helix stagnalis</name>
    <dbReference type="NCBI Taxonomy" id="6523"/>
    <lineage>
        <taxon>Eukaryota</taxon>
        <taxon>Metazoa</taxon>
        <taxon>Spiralia</taxon>
        <taxon>Lophotrochozoa</taxon>
        <taxon>Mollusca</taxon>
        <taxon>Gastropoda</taxon>
        <taxon>Heterobranchia</taxon>
        <taxon>Euthyneura</taxon>
        <taxon>Panpulmonata</taxon>
        <taxon>Hygrophila</taxon>
        <taxon>Lymnaeoidea</taxon>
        <taxon>Lymnaeidae</taxon>
        <taxon>Lymnaea</taxon>
    </lineage>
</organism>
<sequence length="464" mass="50381">MIFLFALALVAALGQGAYGASCQRRVCYHTNWSQYRPEPGKFMPENIDPFLCTHIIYSFAKLANNQLAAFEWNDEDTDWAKGLYSKFTDLKKTNSQLKTMIAVGGWNLGTAPFTQVVASAGSRQSFIQTSIKFLRDHNFDGLDLDWEYPALRGSPPEDKHRFTQLVEELAAAFDQEYHTSGKPKLILSAAVAAGKDNIDAAYEIAQIASKLDMINLMSYDFHGSWDPYTGHNSPLYGHAGETGANVNMNIDSAAKYWVSKGAPKDKLNIGLATYGRTFTLSDPNKHEVGDGAPSPGPAGQFTREAGFMAYYEICDLIKSGATVHQIDDQKVPYLVKGNVWIGYDDPQSLRNKVKYIKDNGYGGSMIWALDLDDFHGTACGQGAFPLVHAISDECGAAPQGPRYAEPLSAATATAPPGPSAATATPATAATATATTTKATTPRSTTTKFTTTTTKKPVKRPRGKK</sequence>
<evidence type="ECO:0000256" key="4">
    <source>
        <dbReference type="ARBA" id="ARBA00023295"/>
    </source>
</evidence>
<dbReference type="Gene3D" id="3.10.50.10">
    <property type="match status" value="1"/>
</dbReference>
<name>A0A193PDE7_LYMST</name>
<dbReference type="GO" id="GO:0006032">
    <property type="term" value="P:chitin catabolic process"/>
    <property type="evidence" value="ECO:0007669"/>
    <property type="project" value="TreeGrafter"/>
</dbReference>
<evidence type="ECO:0000256" key="6">
    <source>
        <dbReference type="RuleBase" id="RU004453"/>
    </source>
</evidence>
<dbReference type="PANTHER" id="PTHR11177:SF317">
    <property type="entry name" value="CHITINASE 12-RELATED"/>
    <property type="match status" value="1"/>
</dbReference>